<evidence type="ECO:0000313" key="4">
    <source>
        <dbReference type="Proteomes" id="UP000474175"/>
    </source>
</evidence>
<accession>A0A6L9LI14</accession>
<name>A0A6L9LI14_9BACT</name>
<comment type="caution">
    <text evidence="3">The sequence shown here is derived from an EMBL/GenBank/DDBJ whole genome shotgun (WGS) entry which is preliminary data.</text>
</comment>
<gene>
    <name evidence="3" type="ORF">GK108_28485</name>
</gene>
<dbReference type="InterPro" id="IPR001434">
    <property type="entry name" value="OmcB-like_DUF11"/>
</dbReference>
<dbReference type="Gene3D" id="2.60.40.10">
    <property type="entry name" value="Immunoglobulins"/>
    <property type="match status" value="2"/>
</dbReference>
<dbReference type="InterPro" id="IPR047589">
    <property type="entry name" value="DUF11_rpt"/>
</dbReference>
<dbReference type="PANTHER" id="PTHR34819:SF3">
    <property type="entry name" value="CELL SURFACE PROTEIN"/>
    <property type="match status" value="1"/>
</dbReference>
<evidence type="ECO:0000313" key="3">
    <source>
        <dbReference type="EMBL" id="NDU98851.1"/>
    </source>
</evidence>
<dbReference type="GO" id="GO:0016788">
    <property type="term" value="F:hydrolase activity, acting on ester bonds"/>
    <property type="evidence" value="ECO:0007669"/>
    <property type="project" value="UniProtKB-ARBA"/>
</dbReference>
<feature type="region of interest" description="Disordered" evidence="1">
    <location>
        <begin position="604"/>
        <end position="665"/>
    </location>
</feature>
<feature type="compositionally biased region" description="Polar residues" evidence="1">
    <location>
        <begin position="641"/>
        <end position="660"/>
    </location>
</feature>
<dbReference type="Gene3D" id="3.40.50.1110">
    <property type="entry name" value="SGNH hydrolase"/>
    <property type="match status" value="1"/>
</dbReference>
<dbReference type="NCBIfam" id="TIGR01451">
    <property type="entry name" value="B_ant_repeat"/>
    <property type="match status" value="2"/>
</dbReference>
<keyword evidence="4" id="KW-1185">Reference proteome</keyword>
<dbReference type="InterPro" id="IPR036514">
    <property type="entry name" value="SGNH_hydro_sf"/>
</dbReference>
<dbReference type="EMBL" id="JAAFZH010000021">
    <property type="protein sequence ID" value="NDU98851.1"/>
    <property type="molecule type" value="Genomic_DNA"/>
</dbReference>
<dbReference type="PANTHER" id="PTHR34819">
    <property type="entry name" value="LARGE CYSTEINE-RICH PERIPLASMIC PROTEIN OMCB"/>
    <property type="match status" value="1"/>
</dbReference>
<dbReference type="Proteomes" id="UP000474175">
    <property type="component" value="Unassembled WGS sequence"/>
</dbReference>
<feature type="domain" description="DUF11" evidence="2">
    <location>
        <begin position="509"/>
        <end position="619"/>
    </location>
</feature>
<feature type="compositionally biased region" description="Low complexity" evidence="1">
    <location>
        <begin position="617"/>
        <end position="634"/>
    </location>
</feature>
<feature type="compositionally biased region" description="Polar residues" evidence="1">
    <location>
        <begin position="604"/>
        <end position="616"/>
    </location>
</feature>
<feature type="region of interest" description="Disordered" evidence="1">
    <location>
        <begin position="766"/>
        <end position="829"/>
    </location>
</feature>
<dbReference type="AlphaFoldDB" id="A0A6L9LI14"/>
<dbReference type="InterPro" id="IPR051172">
    <property type="entry name" value="Chlamydia_OmcB"/>
</dbReference>
<organism evidence="3 4">
    <name type="scientific">Spirosoma terrae</name>
    <dbReference type="NCBI Taxonomy" id="1968276"/>
    <lineage>
        <taxon>Bacteria</taxon>
        <taxon>Pseudomonadati</taxon>
        <taxon>Bacteroidota</taxon>
        <taxon>Cytophagia</taxon>
        <taxon>Cytophagales</taxon>
        <taxon>Cytophagaceae</taxon>
        <taxon>Spirosoma</taxon>
    </lineage>
</organism>
<feature type="domain" description="DUF11" evidence="2">
    <location>
        <begin position="666"/>
        <end position="773"/>
    </location>
</feature>
<protein>
    <submittedName>
        <fullName evidence="3">DUF11 domain-containing protein</fullName>
    </submittedName>
</protein>
<evidence type="ECO:0000259" key="2">
    <source>
        <dbReference type="Pfam" id="PF01345"/>
    </source>
</evidence>
<reference evidence="3 4" key="1">
    <citation type="submission" date="2020-02" db="EMBL/GenBank/DDBJ databases">
        <title>Draft genome sequence of two Spirosoma agri KCTC 52727 and Spirosoma terrae KCTC 52035.</title>
        <authorList>
            <person name="Rojas J."/>
            <person name="Ambika Manirajan B."/>
            <person name="Suarez C."/>
            <person name="Ratering S."/>
            <person name="Schnell S."/>
        </authorList>
    </citation>
    <scope>NUCLEOTIDE SEQUENCE [LARGE SCALE GENOMIC DNA]</scope>
    <source>
        <strain evidence="3 4">KCTC 52035</strain>
    </source>
</reference>
<dbReference type="Pfam" id="PF01345">
    <property type="entry name" value="DUF11"/>
    <property type="match status" value="2"/>
</dbReference>
<feature type="compositionally biased region" description="Polar residues" evidence="1">
    <location>
        <begin position="793"/>
        <end position="808"/>
    </location>
</feature>
<sequence length="829" mass="88117">MIIQRNNANQAVAQIAGSYSVDIDAVEARAVARAQGQGTTTGWTTIQTSPSNGQFNGTLTIMGGWYTLEVRGKRNGQVVASVSVDRFGVGEVFAIVGHSNAQGSACFIPSDNYTIDHCPTTSGAVDDRVTVVSLDQSTPEFQQYENTANTRYLPGLIFSQLSTWSGISPFARMSWFWGRMGDNLVQRIQVPVLFYNAGFGGSNMEQTYKAAYDIPFDHGFIKYSIRMPYVNIRNLMNLYVPTTGIRAVLLQHGENDRGNPTDLIVSHHYGVIDKVRQEFNKPNLSWIIALSSYAGGRFDNVRQAQQQVINRSNYLTFQGPDLDNISSLEDRPDGIHYSPSGQEKVGLLWAQSITNSYLQTMQPYMAETQPLASIACADGNQLTLTQPAGYQYIWNNAASSQALTVGEGIYSARLINGQNKVLFSPPVAVPSSVRPANPTITTSGSVSLCQPGSVTLTSSYAGSNVWSTAESTRSIVAPSTGVFSVTAVNPVYGCRSNATSFTVSLSPTDLALSIGVSRRTVAVGDTATFFITITNEGGCDAGAVTFQNRLPDNITFVSSANLSAANGIVTGTLTNIPVGQSIIRRYVARVTAPGTYQNAAQLTAQTRLDPDSQPNSGTADGQDDAATADLRTTASGGSLYVSANPNQTPLPAVQGNQPAPTSGKADLSLSMEASQRYVTVGQIVKITIKVNNLGALTATNIKIRNDLPTGLQLVTPLPAGMTVNGSVLMASINQLSVGQTTSLTFNATVATTQNTFSNAAQVWSVDQADPDSTPGNGTTNGEDDTAQIDFRTDSSTTGARIGTATSSPAPALPKINGTVQHRFSREGGQ</sequence>
<proteinExistence type="predicted"/>
<dbReference type="InterPro" id="IPR013783">
    <property type="entry name" value="Ig-like_fold"/>
</dbReference>
<dbReference type="SUPFAM" id="SSF52266">
    <property type="entry name" value="SGNH hydrolase"/>
    <property type="match status" value="1"/>
</dbReference>
<evidence type="ECO:0000256" key="1">
    <source>
        <dbReference type="SAM" id="MobiDB-lite"/>
    </source>
</evidence>